<dbReference type="PANTHER" id="PTHR43849">
    <property type="entry name" value="BLL3936 PROTEIN"/>
    <property type="match status" value="1"/>
</dbReference>
<feature type="transmembrane region" description="Helical" evidence="1">
    <location>
        <begin position="563"/>
        <end position="587"/>
    </location>
</feature>
<dbReference type="InterPro" id="IPR011853">
    <property type="entry name" value="TRAP_DctM-Dct_fused"/>
</dbReference>
<protein>
    <recommendedName>
        <fullName evidence="2">TRAP C4-dicarboxylate transport system permease DctM subunit domain-containing protein</fullName>
    </recommendedName>
</protein>
<feature type="domain" description="TRAP C4-dicarboxylate transport system permease DctM subunit" evidence="2">
    <location>
        <begin position="135"/>
        <end position="406"/>
    </location>
</feature>
<keyword evidence="1" id="KW-0812">Transmembrane</keyword>
<feature type="transmembrane region" description="Helical" evidence="1">
    <location>
        <begin position="599"/>
        <end position="616"/>
    </location>
</feature>
<name>A0A0F9TI27_9ZZZZ</name>
<dbReference type="NCBIfam" id="TIGR02123">
    <property type="entry name" value="TRAP_fused"/>
    <property type="match status" value="1"/>
</dbReference>
<feature type="transmembrane region" description="Helical" evidence="1">
    <location>
        <begin position="657"/>
        <end position="690"/>
    </location>
</feature>
<feature type="transmembrane region" description="Helical" evidence="1">
    <location>
        <begin position="628"/>
        <end position="651"/>
    </location>
</feature>
<evidence type="ECO:0000313" key="3">
    <source>
        <dbReference type="EMBL" id="KKN80875.1"/>
    </source>
</evidence>
<feature type="transmembrane region" description="Helical" evidence="1">
    <location>
        <begin position="192"/>
        <end position="214"/>
    </location>
</feature>
<sequence length="705" mass="73524">MTEIKPGQNEAYNEGATRDAETFDFGSKIRNLSGWQAAMVAALCVLYSVFHLLVLNFFQLDAWVFRVLHVNIAAVIAFALYAPFGKAGDKVPAFDFLLSGLAIFASLYILWNLDELIIRTGVLPTAGDVVAALAGIIVVIEFTRRTAGVALPVLASIFIVYGFVGPWLPGVLYHRGFGVDEFSTFVYSMEGVFGIATAAAAKYIVLFVLFAAFLQVSKVGDFFMNLAFACFGRMRGGPAKVSLFGSILFGMISGSGVANVVASGTFTIPVMKRVGYKPTSAGGIEAAASTGGQLTPPIMGAGAFIMAEITGIPYTEIIVAALIPCVLYYFAVYIQIDLEARKEGIEGLPSSELPDLKPMAKDGFMLAPLALLIIFLFAGFSIISAGSWGIAIAVLVMLQQRMGLDSRLLAVPVATVLVTVLAVPYLSANTHGIIAMGTGSATLAVAALAARTDGMSAAIRGTVQDILEALSIGARQCLQLAAVCACAGIVVGVIGLTGLGGKFSAMLLGVAGQSEFLALVFAMVIALILGMGMPTTAAYAIAASVVAPSLQRIGLDVLPVHLFIFYYAVISTITPPIALSAFAGAALAGGDPWKTSFKAVKYGLAAFIVPFLFIHNQGVLMNGSVWEIVRTTATALLGVWALATASSGWFAGTLSGFWRIGFGVTALLLIAGDIYTDLAGVAVGAALIALRLARTGGTGRGTKTV</sequence>
<dbReference type="InterPro" id="IPR010656">
    <property type="entry name" value="DctM"/>
</dbReference>
<feature type="transmembrane region" description="Helical" evidence="1">
    <location>
        <begin position="93"/>
        <end position="111"/>
    </location>
</feature>
<feature type="domain" description="TRAP C4-dicarboxylate transport system permease DctM subunit" evidence="2">
    <location>
        <begin position="435"/>
        <end position="621"/>
    </location>
</feature>
<dbReference type="EMBL" id="LAZR01000224">
    <property type="protein sequence ID" value="KKN80875.1"/>
    <property type="molecule type" value="Genomic_DNA"/>
</dbReference>
<keyword evidence="1" id="KW-0472">Membrane</keyword>
<feature type="transmembrane region" description="Helical" evidence="1">
    <location>
        <begin position="363"/>
        <end position="396"/>
    </location>
</feature>
<gene>
    <name evidence="3" type="ORF">LCGC14_0325390</name>
</gene>
<dbReference type="AlphaFoldDB" id="A0A0F9TI27"/>
<organism evidence="3">
    <name type="scientific">marine sediment metagenome</name>
    <dbReference type="NCBI Taxonomy" id="412755"/>
    <lineage>
        <taxon>unclassified sequences</taxon>
        <taxon>metagenomes</taxon>
        <taxon>ecological metagenomes</taxon>
    </lineage>
</organism>
<feature type="transmembrane region" description="Helical" evidence="1">
    <location>
        <begin position="432"/>
        <end position="450"/>
    </location>
</feature>
<feature type="transmembrane region" description="Helical" evidence="1">
    <location>
        <begin position="63"/>
        <end position="81"/>
    </location>
</feature>
<feature type="transmembrane region" description="Helical" evidence="1">
    <location>
        <begin position="317"/>
        <end position="336"/>
    </location>
</feature>
<feature type="transmembrane region" description="Helical" evidence="1">
    <location>
        <begin position="477"/>
        <end position="496"/>
    </location>
</feature>
<keyword evidence="1" id="KW-1133">Transmembrane helix</keyword>
<feature type="transmembrane region" description="Helical" evidence="1">
    <location>
        <begin position="408"/>
        <end position="426"/>
    </location>
</feature>
<comment type="caution">
    <text evidence="3">The sequence shown here is derived from an EMBL/GenBank/DDBJ whole genome shotgun (WGS) entry which is preliminary data.</text>
</comment>
<accession>A0A0F9TI27</accession>
<feature type="transmembrane region" description="Helical" evidence="1">
    <location>
        <begin position="117"/>
        <end position="140"/>
    </location>
</feature>
<evidence type="ECO:0000256" key="1">
    <source>
        <dbReference type="SAM" id="Phobius"/>
    </source>
</evidence>
<feature type="transmembrane region" description="Helical" evidence="1">
    <location>
        <begin position="516"/>
        <end position="542"/>
    </location>
</feature>
<feature type="transmembrane region" description="Helical" evidence="1">
    <location>
        <begin position="37"/>
        <end position="57"/>
    </location>
</feature>
<proteinExistence type="predicted"/>
<dbReference type="PANTHER" id="PTHR43849:SF2">
    <property type="entry name" value="BLL3936 PROTEIN"/>
    <property type="match status" value="1"/>
</dbReference>
<feature type="transmembrane region" description="Helical" evidence="1">
    <location>
        <begin position="243"/>
        <end position="266"/>
    </location>
</feature>
<reference evidence="3" key="1">
    <citation type="journal article" date="2015" name="Nature">
        <title>Complex archaea that bridge the gap between prokaryotes and eukaryotes.</title>
        <authorList>
            <person name="Spang A."/>
            <person name="Saw J.H."/>
            <person name="Jorgensen S.L."/>
            <person name="Zaremba-Niedzwiedzka K."/>
            <person name="Martijn J."/>
            <person name="Lind A.E."/>
            <person name="van Eijk R."/>
            <person name="Schleper C."/>
            <person name="Guy L."/>
            <person name="Ettema T.J."/>
        </authorList>
    </citation>
    <scope>NUCLEOTIDE SEQUENCE</scope>
</reference>
<dbReference type="Pfam" id="PF06808">
    <property type="entry name" value="DctM"/>
    <property type="match status" value="2"/>
</dbReference>
<feature type="transmembrane region" description="Helical" evidence="1">
    <location>
        <begin position="147"/>
        <end position="172"/>
    </location>
</feature>
<evidence type="ECO:0000259" key="2">
    <source>
        <dbReference type="Pfam" id="PF06808"/>
    </source>
</evidence>